<gene>
    <name evidence="1" type="ORF">JYU34_005410</name>
</gene>
<dbReference type="EMBL" id="JAHIBW010000007">
    <property type="protein sequence ID" value="KAG7309441.1"/>
    <property type="molecule type" value="Genomic_DNA"/>
</dbReference>
<accession>A0ABQ7QWP1</accession>
<dbReference type="Proteomes" id="UP000823941">
    <property type="component" value="Chromosome 7"/>
</dbReference>
<protein>
    <submittedName>
        <fullName evidence="1">Uncharacterized protein</fullName>
    </submittedName>
</protein>
<evidence type="ECO:0000313" key="1">
    <source>
        <dbReference type="EMBL" id="KAG7309441.1"/>
    </source>
</evidence>
<reference evidence="1 2" key="1">
    <citation type="submission" date="2021-06" db="EMBL/GenBank/DDBJ databases">
        <title>A haploid diamondback moth (Plutella xylostella L.) genome assembly resolves 31 chromosomes and identifies a diamide resistance mutation.</title>
        <authorList>
            <person name="Ward C.M."/>
            <person name="Perry K.D."/>
            <person name="Baker G."/>
            <person name="Powis K."/>
            <person name="Heckel D.G."/>
            <person name="Baxter S.W."/>
        </authorList>
    </citation>
    <scope>NUCLEOTIDE SEQUENCE [LARGE SCALE GENOMIC DNA]</scope>
    <source>
        <strain evidence="1 2">LV</strain>
        <tissue evidence="1">Single pupa</tissue>
    </source>
</reference>
<evidence type="ECO:0000313" key="2">
    <source>
        <dbReference type="Proteomes" id="UP000823941"/>
    </source>
</evidence>
<organism evidence="1 2">
    <name type="scientific">Plutella xylostella</name>
    <name type="common">Diamondback moth</name>
    <name type="synonym">Plutella maculipennis</name>
    <dbReference type="NCBI Taxonomy" id="51655"/>
    <lineage>
        <taxon>Eukaryota</taxon>
        <taxon>Metazoa</taxon>
        <taxon>Ecdysozoa</taxon>
        <taxon>Arthropoda</taxon>
        <taxon>Hexapoda</taxon>
        <taxon>Insecta</taxon>
        <taxon>Pterygota</taxon>
        <taxon>Neoptera</taxon>
        <taxon>Endopterygota</taxon>
        <taxon>Lepidoptera</taxon>
        <taxon>Glossata</taxon>
        <taxon>Ditrysia</taxon>
        <taxon>Yponomeutoidea</taxon>
        <taxon>Plutellidae</taxon>
        <taxon>Plutella</taxon>
    </lineage>
</organism>
<comment type="caution">
    <text evidence="1">The sequence shown here is derived from an EMBL/GenBank/DDBJ whole genome shotgun (WGS) entry which is preliminary data.</text>
</comment>
<name>A0ABQ7QWP1_PLUXY</name>
<sequence length="136" mass="15578">MANSCKEDFLSIPIDKLMQWRGGSWVKYSGNGNEIHVTVHFDQLLIRSNDKVLESINLTEKAKGFFKRGVLILVVNSPSQGIRKIKFNIKNNAKMYLDKLGKYLPVRSHNLNDPSTLRFVKIEEVMKRALSEQGRS</sequence>
<keyword evidence="2" id="KW-1185">Reference proteome</keyword>
<proteinExistence type="predicted"/>